<dbReference type="AlphaFoldDB" id="A0A9P6G1D9"/>
<feature type="compositionally biased region" description="Low complexity" evidence="7">
    <location>
        <begin position="163"/>
        <end position="174"/>
    </location>
</feature>
<dbReference type="Proteomes" id="UP000780801">
    <property type="component" value="Unassembled WGS sequence"/>
</dbReference>
<dbReference type="InterPro" id="IPR039355">
    <property type="entry name" value="Transcription_factor_GATA"/>
</dbReference>
<comment type="caution">
    <text evidence="9">The sequence shown here is derived from an EMBL/GenBank/DDBJ whole genome shotgun (WGS) entry which is preliminary data.</text>
</comment>
<dbReference type="EMBL" id="JAABOA010000178">
    <property type="protein sequence ID" value="KAF9585463.1"/>
    <property type="molecule type" value="Genomic_DNA"/>
</dbReference>
<feature type="compositionally biased region" description="Polar residues" evidence="7">
    <location>
        <begin position="180"/>
        <end position="204"/>
    </location>
</feature>
<keyword evidence="10" id="KW-1185">Reference proteome</keyword>
<feature type="compositionally biased region" description="Polar residues" evidence="7">
    <location>
        <begin position="375"/>
        <end position="386"/>
    </location>
</feature>
<feature type="compositionally biased region" description="Polar residues" evidence="7">
    <location>
        <begin position="74"/>
        <end position="87"/>
    </location>
</feature>
<dbReference type="SMART" id="SM00401">
    <property type="entry name" value="ZnF_GATA"/>
    <property type="match status" value="1"/>
</dbReference>
<keyword evidence="4" id="KW-0862">Zinc</keyword>
<feature type="compositionally biased region" description="Low complexity" evidence="7">
    <location>
        <begin position="421"/>
        <end position="431"/>
    </location>
</feature>
<accession>A0A9P6G1D9</accession>
<evidence type="ECO:0000256" key="2">
    <source>
        <dbReference type="ARBA" id="ARBA00022723"/>
    </source>
</evidence>
<evidence type="ECO:0000259" key="8">
    <source>
        <dbReference type="PROSITE" id="PS50114"/>
    </source>
</evidence>
<dbReference type="Gene3D" id="3.30.50.10">
    <property type="entry name" value="Erythroid Transcription Factor GATA-1, subunit A"/>
    <property type="match status" value="1"/>
</dbReference>
<keyword evidence="5" id="KW-0539">Nucleus</keyword>
<evidence type="ECO:0000256" key="3">
    <source>
        <dbReference type="ARBA" id="ARBA00022771"/>
    </source>
</evidence>
<feature type="compositionally biased region" description="Low complexity" evidence="7">
    <location>
        <begin position="268"/>
        <end position="281"/>
    </location>
</feature>
<dbReference type="GO" id="GO:0000978">
    <property type="term" value="F:RNA polymerase II cis-regulatory region sequence-specific DNA binding"/>
    <property type="evidence" value="ECO:0007669"/>
    <property type="project" value="TreeGrafter"/>
</dbReference>
<dbReference type="InterPro" id="IPR013088">
    <property type="entry name" value="Znf_NHR/GATA"/>
</dbReference>
<dbReference type="GO" id="GO:0008270">
    <property type="term" value="F:zinc ion binding"/>
    <property type="evidence" value="ECO:0007669"/>
    <property type="project" value="UniProtKB-KW"/>
</dbReference>
<gene>
    <name evidence="9" type="ORF">BGW38_002254</name>
</gene>
<feature type="region of interest" description="Disordered" evidence="7">
    <location>
        <begin position="1"/>
        <end position="448"/>
    </location>
</feature>
<evidence type="ECO:0000256" key="5">
    <source>
        <dbReference type="ARBA" id="ARBA00023242"/>
    </source>
</evidence>
<dbReference type="GO" id="GO:0000981">
    <property type="term" value="F:DNA-binding transcription factor activity, RNA polymerase II-specific"/>
    <property type="evidence" value="ECO:0007669"/>
    <property type="project" value="TreeGrafter"/>
</dbReference>
<dbReference type="PROSITE" id="PS50114">
    <property type="entry name" value="GATA_ZN_FINGER_2"/>
    <property type="match status" value="1"/>
</dbReference>
<dbReference type="GO" id="GO:0000122">
    <property type="term" value="P:negative regulation of transcription by RNA polymerase II"/>
    <property type="evidence" value="ECO:0007669"/>
    <property type="project" value="TreeGrafter"/>
</dbReference>
<dbReference type="SUPFAM" id="SSF57716">
    <property type="entry name" value="Glucocorticoid receptor-like (DNA-binding domain)"/>
    <property type="match status" value="1"/>
</dbReference>
<dbReference type="Pfam" id="PF00320">
    <property type="entry name" value="GATA"/>
    <property type="match status" value="1"/>
</dbReference>
<feature type="compositionally biased region" description="Low complexity" evidence="7">
    <location>
        <begin position="1"/>
        <end position="25"/>
    </location>
</feature>
<name>A0A9P6G1D9_9FUNG</name>
<feature type="domain" description="GATA-type" evidence="8">
    <location>
        <begin position="455"/>
        <end position="485"/>
    </location>
</feature>
<evidence type="ECO:0000256" key="4">
    <source>
        <dbReference type="ARBA" id="ARBA00022833"/>
    </source>
</evidence>
<dbReference type="PANTHER" id="PTHR10071">
    <property type="entry name" value="TRANSCRIPTION FACTOR GATA FAMILY MEMBER"/>
    <property type="match status" value="1"/>
</dbReference>
<evidence type="ECO:0000256" key="7">
    <source>
        <dbReference type="SAM" id="MobiDB-lite"/>
    </source>
</evidence>
<evidence type="ECO:0000256" key="6">
    <source>
        <dbReference type="PROSITE-ProRule" id="PRU00094"/>
    </source>
</evidence>
<comment type="subcellular location">
    <subcellularLocation>
        <location evidence="1">Nucleus</location>
    </subcellularLocation>
</comment>
<feature type="compositionally biased region" description="Polar residues" evidence="7">
    <location>
        <begin position="295"/>
        <end position="326"/>
    </location>
</feature>
<evidence type="ECO:0000313" key="10">
    <source>
        <dbReference type="Proteomes" id="UP000780801"/>
    </source>
</evidence>
<dbReference type="InterPro" id="IPR000679">
    <property type="entry name" value="Znf_GATA"/>
</dbReference>
<dbReference type="PROSITE" id="PS00344">
    <property type="entry name" value="GATA_ZN_FINGER_1"/>
    <property type="match status" value="1"/>
</dbReference>
<feature type="compositionally biased region" description="Low complexity" evidence="7">
    <location>
        <begin position="57"/>
        <end position="66"/>
    </location>
</feature>
<sequence>MSLAEAAPVVPAAQAASSVASTDAANPPPPPSSSAASSMTESVSGKGASPLGEMRTAPSSASMSSESEPKRPQSQESSVDPSISTHPSHAFATCTAIAVEKDLLLRRHRPSSSSPPPSEHQAPSPGPKTAGPRPPSSPTPSFVATPLSPTPTLAHPSPPPASLLPSSTAASTLTDVPPILTSTANPEPSMLSPTTAIATTTAEQRPQGPPSLPSTPGSDKGHPIPTSNALSSSLKSRLSSSAPLSSLSSVTPTAIISPKPYPNYVPVSTGSSTRALSSSKSELSHRYSNAYPVPGSTTEDYNRNSNSGGSAGDQESSAPSMATVATKTEPEANPRYAGMGDGEEYDDDDEYEEVEEEIYEVQSGLDESELESELRQTMGQGDQQSEVQEEDGDVLVNETASEHGSSRPQQADLVTGTSKTPSSQPSAPSDSSPHHDDSSSSKTMVQVKLEQPKAATLTTTCTNCGTTSTPLWRRASDGQTICNACVQRNGNERVE</sequence>
<proteinExistence type="predicted"/>
<reference evidence="9" key="1">
    <citation type="journal article" date="2020" name="Fungal Divers.">
        <title>Resolving the Mortierellaceae phylogeny through synthesis of multi-gene phylogenetics and phylogenomics.</title>
        <authorList>
            <person name="Vandepol N."/>
            <person name="Liber J."/>
            <person name="Desiro A."/>
            <person name="Na H."/>
            <person name="Kennedy M."/>
            <person name="Barry K."/>
            <person name="Grigoriev I.V."/>
            <person name="Miller A.N."/>
            <person name="O'Donnell K."/>
            <person name="Stajich J.E."/>
            <person name="Bonito G."/>
        </authorList>
    </citation>
    <scope>NUCLEOTIDE SEQUENCE</scope>
    <source>
        <strain evidence="9">KOD1015</strain>
    </source>
</reference>
<keyword evidence="2" id="KW-0479">Metal-binding</keyword>
<dbReference type="PANTHER" id="PTHR10071:SF281">
    <property type="entry name" value="BOX A-BINDING FACTOR-RELATED"/>
    <property type="match status" value="1"/>
</dbReference>
<feature type="compositionally biased region" description="Low complexity" evidence="7">
    <location>
        <begin position="227"/>
        <end position="249"/>
    </location>
</feature>
<dbReference type="GO" id="GO:0045944">
    <property type="term" value="P:positive regulation of transcription by RNA polymerase II"/>
    <property type="evidence" value="ECO:0007669"/>
    <property type="project" value="TreeGrafter"/>
</dbReference>
<feature type="compositionally biased region" description="Low complexity" evidence="7">
    <location>
        <begin position="144"/>
        <end position="155"/>
    </location>
</feature>
<protein>
    <recommendedName>
        <fullName evidence="8">GATA-type domain-containing protein</fullName>
    </recommendedName>
</protein>
<keyword evidence="3 6" id="KW-0863">Zinc-finger</keyword>
<organism evidence="9 10">
    <name type="scientific">Lunasporangiospora selenospora</name>
    <dbReference type="NCBI Taxonomy" id="979761"/>
    <lineage>
        <taxon>Eukaryota</taxon>
        <taxon>Fungi</taxon>
        <taxon>Fungi incertae sedis</taxon>
        <taxon>Mucoromycota</taxon>
        <taxon>Mortierellomycotina</taxon>
        <taxon>Mortierellomycetes</taxon>
        <taxon>Mortierellales</taxon>
        <taxon>Mortierellaceae</taxon>
        <taxon>Lunasporangiospora</taxon>
    </lineage>
</organism>
<dbReference type="OrthoDB" id="515401at2759"/>
<dbReference type="GO" id="GO:0005634">
    <property type="term" value="C:nucleus"/>
    <property type="evidence" value="ECO:0007669"/>
    <property type="project" value="UniProtKB-SubCell"/>
</dbReference>
<evidence type="ECO:0000313" key="9">
    <source>
        <dbReference type="EMBL" id="KAF9585463.1"/>
    </source>
</evidence>
<feature type="compositionally biased region" description="Acidic residues" evidence="7">
    <location>
        <begin position="341"/>
        <end position="359"/>
    </location>
</feature>
<evidence type="ECO:0000256" key="1">
    <source>
        <dbReference type="ARBA" id="ARBA00004123"/>
    </source>
</evidence>